<evidence type="ECO:0000256" key="3">
    <source>
        <dbReference type="ARBA" id="ARBA00022676"/>
    </source>
</evidence>
<dbReference type="GO" id="GO:0006493">
    <property type="term" value="P:protein O-linked glycosylation"/>
    <property type="evidence" value="ECO:0007669"/>
    <property type="project" value="TreeGrafter"/>
</dbReference>
<accession>A0A0B7B4H4</accession>
<protein>
    <recommendedName>
        <fullName evidence="11">Hexosyltransferase</fullName>
    </recommendedName>
</protein>
<keyword evidence="4" id="KW-0808">Transferase</keyword>
<reference evidence="10" key="1">
    <citation type="submission" date="2014-12" db="EMBL/GenBank/DDBJ databases">
        <title>Insight into the proteome of Arion vulgaris.</title>
        <authorList>
            <person name="Aradska J."/>
            <person name="Bulat T."/>
            <person name="Smidak R."/>
            <person name="Sarate P."/>
            <person name="Gangsoo J."/>
            <person name="Sialana F."/>
            <person name="Bilban M."/>
            <person name="Lubec G."/>
        </authorList>
    </citation>
    <scope>NUCLEOTIDE SEQUENCE</scope>
    <source>
        <tissue evidence="10">Skin</tissue>
    </source>
</reference>
<dbReference type="InterPro" id="IPR002659">
    <property type="entry name" value="Glyco_trans_31"/>
</dbReference>
<evidence type="ECO:0000256" key="7">
    <source>
        <dbReference type="ARBA" id="ARBA00022989"/>
    </source>
</evidence>
<evidence type="ECO:0000256" key="1">
    <source>
        <dbReference type="ARBA" id="ARBA00004323"/>
    </source>
</evidence>
<evidence type="ECO:0000313" key="10">
    <source>
        <dbReference type="EMBL" id="CEK87782.1"/>
    </source>
</evidence>
<sequence length="662" mass="74331">MLDLSSEAAMAQNTNGSKGGTILCCRRRTLTTRILPAIIQAFVVVAAWEVFKSVVPLSNEASVGNNARSVDQTKCPDSEISKAITLSILDLNSILTVSELPTRDRTLTYHLKTSVYVRPEKQSPFTLYPFGTLVTIGNLKLKPTDDNKVKNISVDIDVKDDSPKNVKNTVVEKVTSPPKVTHDTFDYAPELGKLQVGNKGGIEKPGNALDTAVRFLPGVAKPQHNNYLGVKGGINFDAPQNKQELMIREIFNRKNQIEANKKFDVTKVNIIKPPSDPYHYLNMLNQNLVKGFAYDSEPQDTNIPGFQSQINTEPLLTLDYSTQLQSHGVLIDENGEHMYAEGFLDRVSKLSSELFGTPVANATRIDTQINLSINSPNICQDLKDIDVLFLINSIHENTEQRQLARDTFLNPVHFPDLKIAHIFLIGKAKTSNLQQMLNQEQAAYQDIVQGDFFDTPLSATFKGLMGLRWVSHFCHHAKYIMKINEGVFVDTYKLVLGLIPAVKVFSGKRVMMCDFQPESSLTREGPNAVSKELFPGRSRLRPFCKGYAVLLSNAVIHSLVAASDYVRPIYLDNLYLYGILPFVSGNIEVYDLGAKRAFNNFGIETVNCYKTLLDECPHVAVIAFNERFTYLWNYVAARGQKPHESWENEHPLWNIPNYRRRI</sequence>
<evidence type="ECO:0000256" key="8">
    <source>
        <dbReference type="ARBA" id="ARBA00023034"/>
    </source>
</evidence>
<keyword evidence="9" id="KW-0472">Membrane</keyword>
<evidence type="ECO:0000256" key="2">
    <source>
        <dbReference type="ARBA" id="ARBA00008661"/>
    </source>
</evidence>
<evidence type="ECO:0008006" key="11">
    <source>
        <dbReference type="Google" id="ProtNLM"/>
    </source>
</evidence>
<gene>
    <name evidence="10" type="primary">ORF161390</name>
</gene>
<dbReference type="PANTHER" id="PTHR11214">
    <property type="entry name" value="BETA-1,3-N-ACETYLGLUCOSAMINYLTRANSFERASE"/>
    <property type="match status" value="1"/>
</dbReference>
<dbReference type="EMBL" id="HACG01040917">
    <property type="protein sequence ID" value="CEK87782.1"/>
    <property type="molecule type" value="Transcribed_RNA"/>
</dbReference>
<dbReference type="Pfam" id="PF01762">
    <property type="entry name" value="Galactosyl_T"/>
    <property type="match status" value="1"/>
</dbReference>
<evidence type="ECO:0000256" key="9">
    <source>
        <dbReference type="ARBA" id="ARBA00023136"/>
    </source>
</evidence>
<keyword evidence="8" id="KW-0333">Golgi apparatus</keyword>
<evidence type="ECO:0000256" key="6">
    <source>
        <dbReference type="ARBA" id="ARBA00022968"/>
    </source>
</evidence>
<evidence type="ECO:0000256" key="5">
    <source>
        <dbReference type="ARBA" id="ARBA00022692"/>
    </source>
</evidence>
<dbReference type="PANTHER" id="PTHR11214:SF314">
    <property type="entry name" value="HEXOSYLTRANSFERASE"/>
    <property type="match status" value="1"/>
</dbReference>
<keyword evidence="7" id="KW-1133">Transmembrane helix</keyword>
<comment type="subcellular location">
    <subcellularLocation>
        <location evidence="1">Golgi apparatus membrane</location>
        <topology evidence="1">Single-pass type II membrane protein</topology>
    </subcellularLocation>
</comment>
<name>A0A0B7B4H4_9EUPU</name>
<evidence type="ECO:0000256" key="4">
    <source>
        <dbReference type="ARBA" id="ARBA00022679"/>
    </source>
</evidence>
<comment type="similarity">
    <text evidence="2">Belongs to the glycosyltransferase 31 family.</text>
</comment>
<keyword evidence="5" id="KW-0812">Transmembrane</keyword>
<dbReference type="AlphaFoldDB" id="A0A0B7B4H4"/>
<dbReference type="GO" id="GO:0016758">
    <property type="term" value="F:hexosyltransferase activity"/>
    <property type="evidence" value="ECO:0007669"/>
    <property type="project" value="InterPro"/>
</dbReference>
<organism evidence="10">
    <name type="scientific">Arion vulgaris</name>
    <dbReference type="NCBI Taxonomy" id="1028688"/>
    <lineage>
        <taxon>Eukaryota</taxon>
        <taxon>Metazoa</taxon>
        <taxon>Spiralia</taxon>
        <taxon>Lophotrochozoa</taxon>
        <taxon>Mollusca</taxon>
        <taxon>Gastropoda</taxon>
        <taxon>Heterobranchia</taxon>
        <taxon>Euthyneura</taxon>
        <taxon>Panpulmonata</taxon>
        <taxon>Eupulmonata</taxon>
        <taxon>Stylommatophora</taxon>
        <taxon>Helicina</taxon>
        <taxon>Arionoidea</taxon>
        <taxon>Arionidae</taxon>
        <taxon>Arion</taxon>
    </lineage>
</organism>
<keyword evidence="6" id="KW-0735">Signal-anchor</keyword>
<proteinExistence type="inferred from homology"/>
<dbReference type="GO" id="GO:0000139">
    <property type="term" value="C:Golgi membrane"/>
    <property type="evidence" value="ECO:0007669"/>
    <property type="project" value="UniProtKB-SubCell"/>
</dbReference>
<keyword evidence="3" id="KW-0328">Glycosyltransferase</keyword>